<dbReference type="PROSITE" id="PS50262">
    <property type="entry name" value="G_PROTEIN_RECEP_F1_2"/>
    <property type="match status" value="1"/>
</dbReference>
<feature type="domain" description="G-protein coupled receptors family 1 profile" evidence="12">
    <location>
        <begin position="57"/>
        <end position="348"/>
    </location>
</feature>
<keyword evidence="5 9" id="KW-0297">G-protein coupled receptor</keyword>
<dbReference type="Proteomes" id="UP001159405">
    <property type="component" value="Unassembled WGS sequence"/>
</dbReference>
<dbReference type="PANTHER" id="PTHR24248">
    <property type="entry name" value="ADRENERGIC RECEPTOR-RELATED G-PROTEIN COUPLED RECEPTOR"/>
    <property type="match status" value="1"/>
</dbReference>
<keyword evidence="4 11" id="KW-1133">Transmembrane helix</keyword>
<evidence type="ECO:0000313" key="13">
    <source>
        <dbReference type="EMBL" id="CAH3126330.1"/>
    </source>
</evidence>
<evidence type="ECO:0000256" key="9">
    <source>
        <dbReference type="RuleBase" id="RU000688"/>
    </source>
</evidence>
<evidence type="ECO:0000256" key="10">
    <source>
        <dbReference type="SAM" id="MobiDB-lite"/>
    </source>
</evidence>
<feature type="transmembrane region" description="Helical" evidence="11">
    <location>
        <begin position="157"/>
        <end position="181"/>
    </location>
</feature>
<evidence type="ECO:0000256" key="1">
    <source>
        <dbReference type="ARBA" id="ARBA00004651"/>
    </source>
</evidence>
<feature type="compositionally biased region" description="Polar residues" evidence="10">
    <location>
        <begin position="266"/>
        <end position="277"/>
    </location>
</feature>
<evidence type="ECO:0000256" key="2">
    <source>
        <dbReference type="ARBA" id="ARBA00022475"/>
    </source>
</evidence>
<name>A0ABN8NYM0_9CNID</name>
<evidence type="ECO:0000259" key="12">
    <source>
        <dbReference type="PROSITE" id="PS50262"/>
    </source>
</evidence>
<reference evidence="13 14" key="1">
    <citation type="submission" date="2022-05" db="EMBL/GenBank/DDBJ databases">
        <authorList>
            <consortium name="Genoscope - CEA"/>
            <person name="William W."/>
        </authorList>
    </citation>
    <scope>NUCLEOTIDE SEQUENCE [LARGE SCALE GENOMIC DNA]</scope>
</reference>
<evidence type="ECO:0000256" key="7">
    <source>
        <dbReference type="ARBA" id="ARBA00023170"/>
    </source>
</evidence>
<feature type="transmembrane region" description="Helical" evidence="11">
    <location>
        <begin position="295"/>
        <end position="320"/>
    </location>
</feature>
<evidence type="ECO:0000256" key="8">
    <source>
        <dbReference type="ARBA" id="ARBA00023224"/>
    </source>
</evidence>
<dbReference type="Pfam" id="PF00001">
    <property type="entry name" value="7tm_1"/>
    <property type="match status" value="1"/>
</dbReference>
<sequence>MREVKSPGNDAEELTQTKFISEWLKPEEHSLEMTSYSLETILTSIFMLTVSIVAVFGNLLVIVAILWNRRLRTVCNFLFLNLAVADMLQGAIAMPLRLADQLNQTGKKPLIPCLVVIPLTVFFFGASNFNLTLISLDRYFALKKPFLYPLFAVHWRLALIVAVSWVIIFIIAFLPIMGWGAAVTAEVTEICLYSTTLSREYLFVLFSIVNLAVILILAFTNYFILKTARRQIRRIINSNHHAASSTEGPSVIYKETAATEVSTFRSYADSDPTSAADQVQKPRAGSNRERRATKIVLIVVGIFVFLTTPITVIDIISLLGCPSCTPLTVVKVTVFMAYANACINVFIYAGFNTEMRNTWIAIYRTIKQAVLIRFRGDQAMIIA</sequence>
<proteinExistence type="inferred from homology"/>
<dbReference type="InterPro" id="IPR000276">
    <property type="entry name" value="GPCR_Rhodpsn"/>
</dbReference>
<dbReference type="Gene3D" id="1.20.1070.10">
    <property type="entry name" value="Rhodopsin 7-helix transmembrane proteins"/>
    <property type="match status" value="1"/>
</dbReference>
<organism evidence="13 14">
    <name type="scientific">Porites lobata</name>
    <dbReference type="NCBI Taxonomy" id="104759"/>
    <lineage>
        <taxon>Eukaryota</taxon>
        <taxon>Metazoa</taxon>
        <taxon>Cnidaria</taxon>
        <taxon>Anthozoa</taxon>
        <taxon>Hexacorallia</taxon>
        <taxon>Scleractinia</taxon>
        <taxon>Fungiina</taxon>
        <taxon>Poritidae</taxon>
        <taxon>Porites</taxon>
    </lineage>
</organism>
<feature type="transmembrane region" description="Helical" evidence="11">
    <location>
        <begin position="332"/>
        <end position="351"/>
    </location>
</feature>
<feature type="transmembrane region" description="Helical" evidence="11">
    <location>
        <begin position="201"/>
        <end position="225"/>
    </location>
</feature>
<feature type="transmembrane region" description="Helical" evidence="11">
    <location>
        <begin position="41"/>
        <end position="67"/>
    </location>
</feature>
<feature type="region of interest" description="Disordered" evidence="10">
    <location>
        <begin position="266"/>
        <end position="286"/>
    </location>
</feature>
<protein>
    <recommendedName>
        <fullName evidence="12">G-protein coupled receptors family 1 profile domain-containing protein</fullName>
    </recommendedName>
</protein>
<feature type="transmembrane region" description="Helical" evidence="11">
    <location>
        <begin position="114"/>
        <end position="136"/>
    </location>
</feature>
<dbReference type="SMART" id="SM01381">
    <property type="entry name" value="7TM_GPCR_Srsx"/>
    <property type="match status" value="1"/>
</dbReference>
<comment type="subcellular location">
    <subcellularLocation>
        <location evidence="1">Cell membrane</location>
        <topology evidence="1">Multi-pass membrane protein</topology>
    </subcellularLocation>
</comment>
<evidence type="ECO:0000256" key="4">
    <source>
        <dbReference type="ARBA" id="ARBA00022989"/>
    </source>
</evidence>
<evidence type="ECO:0000256" key="5">
    <source>
        <dbReference type="ARBA" id="ARBA00023040"/>
    </source>
</evidence>
<keyword evidence="3 9" id="KW-0812">Transmembrane</keyword>
<comment type="caution">
    <text evidence="13">The sequence shown here is derived from an EMBL/GenBank/DDBJ whole genome shotgun (WGS) entry which is preliminary data.</text>
</comment>
<keyword evidence="14" id="KW-1185">Reference proteome</keyword>
<feature type="transmembrane region" description="Helical" evidence="11">
    <location>
        <begin position="74"/>
        <end position="94"/>
    </location>
</feature>
<evidence type="ECO:0000256" key="6">
    <source>
        <dbReference type="ARBA" id="ARBA00023136"/>
    </source>
</evidence>
<dbReference type="EMBL" id="CALNXK010000042">
    <property type="protein sequence ID" value="CAH3126330.1"/>
    <property type="molecule type" value="Genomic_DNA"/>
</dbReference>
<keyword evidence="2" id="KW-1003">Cell membrane</keyword>
<dbReference type="SUPFAM" id="SSF81321">
    <property type="entry name" value="Family A G protein-coupled receptor-like"/>
    <property type="match status" value="1"/>
</dbReference>
<keyword evidence="7 9" id="KW-0675">Receptor</keyword>
<dbReference type="PRINTS" id="PR00237">
    <property type="entry name" value="GPCRRHODOPSN"/>
</dbReference>
<gene>
    <name evidence="13" type="ORF">PLOB_00032331</name>
</gene>
<evidence type="ECO:0000256" key="11">
    <source>
        <dbReference type="SAM" id="Phobius"/>
    </source>
</evidence>
<keyword evidence="6 11" id="KW-0472">Membrane</keyword>
<evidence type="ECO:0000256" key="3">
    <source>
        <dbReference type="ARBA" id="ARBA00022692"/>
    </source>
</evidence>
<evidence type="ECO:0000313" key="14">
    <source>
        <dbReference type="Proteomes" id="UP001159405"/>
    </source>
</evidence>
<keyword evidence="8 9" id="KW-0807">Transducer</keyword>
<dbReference type="InterPro" id="IPR017452">
    <property type="entry name" value="GPCR_Rhodpsn_7TM"/>
</dbReference>
<accession>A0ABN8NYM0</accession>
<dbReference type="PROSITE" id="PS00237">
    <property type="entry name" value="G_PROTEIN_RECEP_F1_1"/>
    <property type="match status" value="1"/>
</dbReference>
<comment type="similarity">
    <text evidence="9">Belongs to the G-protein coupled receptor 1 family.</text>
</comment>